<dbReference type="AlphaFoldDB" id="A0A9J6FVW9"/>
<organism evidence="2 3">
    <name type="scientific">Haemaphysalis longicornis</name>
    <name type="common">Bush tick</name>
    <dbReference type="NCBI Taxonomy" id="44386"/>
    <lineage>
        <taxon>Eukaryota</taxon>
        <taxon>Metazoa</taxon>
        <taxon>Ecdysozoa</taxon>
        <taxon>Arthropoda</taxon>
        <taxon>Chelicerata</taxon>
        <taxon>Arachnida</taxon>
        <taxon>Acari</taxon>
        <taxon>Parasitiformes</taxon>
        <taxon>Ixodida</taxon>
        <taxon>Ixodoidea</taxon>
        <taxon>Ixodidae</taxon>
        <taxon>Haemaphysalinae</taxon>
        <taxon>Haemaphysalis</taxon>
    </lineage>
</organism>
<sequence>MVIPGIRKIWMLFQYAQYSEISMVPLFLHATQKLQPLEISFLKACKTAYNNACHERLVSHPGNRITMDHIGVLVAKALKRFGHILNITTRFRKCGVGPSSRAILDDAEINEPACGREEEELEKVVSKNSDLASSSNTKNEKTTAKGDGFHDNSPLLKFKQNQALENPKLADC</sequence>
<feature type="compositionally biased region" description="Basic and acidic residues" evidence="1">
    <location>
        <begin position="138"/>
        <end position="150"/>
    </location>
</feature>
<dbReference type="EMBL" id="JABSTR010000004">
    <property type="protein sequence ID" value="KAH9366923.1"/>
    <property type="molecule type" value="Genomic_DNA"/>
</dbReference>
<feature type="region of interest" description="Disordered" evidence="1">
    <location>
        <begin position="125"/>
        <end position="157"/>
    </location>
</feature>
<gene>
    <name evidence="2" type="ORF">HPB48_004833</name>
</gene>
<evidence type="ECO:0000256" key="1">
    <source>
        <dbReference type="SAM" id="MobiDB-lite"/>
    </source>
</evidence>
<dbReference type="Proteomes" id="UP000821853">
    <property type="component" value="Chromosome 2"/>
</dbReference>
<dbReference type="VEuPathDB" id="VectorBase:HLOH_060517"/>
<evidence type="ECO:0000313" key="2">
    <source>
        <dbReference type="EMBL" id="KAH9366923.1"/>
    </source>
</evidence>
<comment type="caution">
    <text evidence="2">The sequence shown here is derived from an EMBL/GenBank/DDBJ whole genome shotgun (WGS) entry which is preliminary data.</text>
</comment>
<accession>A0A9J6FVW9</accession>
<keyword evidence="3" id="KW-1185">Reference proteome</keyword>
<name>A0A9J6FVW9_HAELO</name>
<proteinExistence type="predicted"/>
<reference evidence="2 3" key="1">
    <citation type="journal article" date="2020" name="Cell">
        <title>Large-Scale Comparative Analyses of Tick Genomes Elucidate Their Genetic Diversity and Vector Capacities.</title>
        <authorList>
            <consortium name="Tick Genome and Microbiome Consortium (TIGMIC)"/>
            <person name="Jia N."/>
            <person name="Wang J."/>
            <person name="Shi W."/>
            <person name="Du L."/>
            <person name="Sun Y."/>
            <person name="Zhan W."/>
            <person name="Jiang J.F."/>
            <person name="Wang Q."/>
            <person name="Zhang B."/>
            <person name="Ji P."/>
            <person name="Bell-Sakyi L."/>
            <person name="Cui X.M."/>
            <person name="Yuan T.T."/>
            <person name="Jiang B.G."/>
            <person name="Yang W.F."/>
            <person name="Lam T.T."/>
            <person name="Chang Q.C."/>
            <person name="Ding S.J."/>
            <person name="Wang X.J."/>
            <person name="Zhu J.G."/>
            <person name="Ruan X.D."/>
            <person name="Zhao L."/>
            <person name="Wei J.T."/>
            <person name="Ye R.Z."/>
            <person name="Que T.C."/>
            <person name="Du C.H."/>
            <person name="Zhou Y.H."/>
            <person name="Cheng J.X."/>
            <person name="Dai P.F."/>
            <person name="Guo W.B."/>
            <person name="Han X.H."/>
            <person name="Huang E.J."/>
            <person name="Li L.F."/>
            <person name="Wei W."/>
            <person name="Gao Y.C."/>
            <person name="Liu J.Z."/>
            <person name="Shao H.Z."/>
            <person name="Wang X."/>
            <person name="Wang C.C."/>
            <person name="Yang T.C."/>
            <person name="Huo Q.B."/>
            <person name="Li W."/>
            <person name="Chen H.Y."/>
            <person name="Chen S.E."/>
            <person name="Zhou L.G."/>
            <person name="Ni X.B."/>
            <person name="Tian J.H."/>
            <person name="Sheng Y."/>
            <person name="Liu T."/>
            <person name="Pan Y.S."/>
            <person name="Xia L.Y."/>
            <person name="Li J."/>
            <person name="Zhao F."/>
            <person name="Cao W.C."/>
        </authorList>
    </citation>
    <scope>NUCLEOTIDE SEQUENCE [LARGE SCALE GENOMIC DNA]</scope>
    <source>
        <strain evidence="2">HaeL-2018</strain>
    </source>
</reference>
<protein>
    <submittedName>
        <fullName evidence="2">Uncharacterized protein</fullName>
    </submittedName>
</protein>
<dbReference type="OrthoDB" id="4327074at2759"/>
<evidence type="ECO:0000313" key="3">
    <source>
        <dbReference type="Proteomes" id="UP000821853"/>
    </source>
</evidence>
<feature type="compositionally biased region" description="Polar residues" evidence="1">
    <location>
        <begin position="126"/>
        <end position="137"/>
    </location>
</feature>